<evidence type="ECO:0000313" key="1">
    <source>
        <dbReference type="EMBL" id="EHC44998.1"/>
    </source>
</evidence>
<name>G5LJQ1_SALET</name>
<gene>
    <name evidence="1" type="ORF">LTSEALA_0541</name>
</gene>
<protein>
    <submittedName>
        <fullName evidence="1">Uncharacterized protein</fullName>
    </submittedName>
</protein>
<sequence length="57" mass="6372">MSTALSANLVFNMQRGGTRFGYGLYRPRDIKGGGAKANIRIYQQRQRTNIRDAPDIG</sequence>
<proteinExistence type="predicted"/>
<organism evidence="1 2">
    <name type="scientific">Salmonella enterica subsp. enterica serovar Alachua str. R6-377</name>
    <dbReference type="NCBI Taxonomy" id="913241"/>
    <lineage>
        <taxon>Bacteria</taxon>
        <taxon>Pseudomonadati</taxon>
        <taxon>Pseudomonadota</taxon>
        <taxon>Gammaproteobacteria</taxon>
        <taxon>Enterobacterales</taxon>
        <taxon>Enterobacteriaceae</taxon>
        <taxon>Salmonella</taxon>
    </lineage>
</organism>
<evidence type="ECO:0000313" key="2">
    <source>
        <dbReference type="Proteomes" id="UP000004642"/>
    </source>
</evidence>
<accession>G5LJQ1</accession>
<dbReference type="AlphaFoldDB" id="G5LJQ1"/>
<reference evidence="1 2" key="1">
    <citation type="journal article" date="2011" name="BMC Genomics">
        <title>Genome sequencing reveals diversification of virulence factor content and possible host adaptation in distinct subpopulations of Salmonella enterica.</title>
        <authorList>
            <person name="den Bakker H.C."/>
            <person name="Moreno Switt A.I."/>
            <person name="Govoni G."/>
            <person name="Cummings C.A."/>
            <person name="Ranieri M.L."/>
            <person name="Degoricija L."/>
            <person name="Hoelzer K."/>
            <person name="Rodriguez-Rivera L.D."/>
            <person name="Brown S."/>
            <person name="Bolchacova E."/>
            <person name="Furtado M.R."/>
            <person name="Wiedmann M."/>
        </authorList>
    </citation>
    <scope>NUCLEOTIDE SEQUENCE [LARGE SCALE GENOMIC DNA]</scope>
    <source>
        <strain evidence="1 2">R6-377</strain>
    </source>
</reference>
<dbReference type="EMBL" id="AFCJ01000241">
    <property type="protein sequence ID" value="EHC44998.1"/>
    <property type="molecule type" value="Genomic_DNA"/>
</dbReference>
<comment type="caution">
    <text evidence="1">The sequence shown here is derived from an EMBL/GenBank/DDBJ whole genome shotgun (WGS) entry which is preliminary data.</text>
</comment>
<dbReference type="Proteomes" id="UP000004642">
    <property type="component" value="Unassembled WGS sequence"/>
</dbReference>